<dbReference type="Proteomes" id="UP000756860">
    <property type="component" value="Unassembled WGS sequence"/>
</dbReference>
<accession>A0ABS5SDV5</accession>
<dbReference type="PANTHER" id="PTHR39673">
    <property type="entry name" value="TUNGSTEN FORMYLMETHANOFURAN DEHYDROGENASE, SUBUNIT C (FWDC)"/>
    <property type="match status" value="1"/>
</dbReference>
<dbReference type="PIRSF" id="PIRSF006519">
    <property type="entry name" value="GOGAT_dom3"/>
    <property type="match status" value="1"/>
</dbReference>
<dbReference type="SUPFAM" id="SSF69336">
    <property type="entry name" value="Alpha subunit of glutamate synthase, C-terminal domain"/>
    <property type="match status" value="1"/>
</dbReference>
<dbReference type="InterPro" id="IPR012061">
    <property type="entry name" value="Glu_synth_lsu_3"/>
</dbReference>
<evidence type="ECO:0000313" key="3">
    <source>
        <dbReference type="Proteomes" id="UP000756860"/>
    </source>
</evidence>
<dbReference type="InterPro" id="IPR035710">
    <property type="entry name" value="Archaeal_gltB"/>
</dbReference>
<proteinExistence type="predicted"/>
<sequence length="248" mass="26987">MKIDAQGVYYKDLNNQIRSAVASGADKIELVNVNGQYFIGDGINRPVTITIKGVPGNDLGAFMNGATIVVRDNAQDNIGNTMNAGKVVVHGHAGDVLGYGMRGGRIHILKDVGYRVGIHMKSYQENKPVLIAGGKAGDFFGEYMAGGVLVLLGMFSDDPAKPLHGFCFGTGMHGGTIFVRGGVDEAKLSREVGVFELTGEDRQELEGYVKEYCRDLKLDAKEILRENFVKVLPRSKRPYGNLYCPMPR</sequence>
<protein>
    <recommendedName>
        <fullName evidence="1">Glutamate synthase alpha subunit C-terminal domain-containing protein</fullName>
    </recommendedName>
</protein>
<dbReference type="RefSeq" id="WP_214174784.1">
    <property type="nucleotide sequence ID" value="NZ_JAHCVK010000002.1"/>
</dbReference>
<dbReference type="InterPro" id="IPR002489">
    <property type="entry name" value="Glu_synth_asu_C"/>
</dbReference>
<keyword evidence="3" id="KW-1185">Reference proteome</keyword>
<dbReference type="Pfam" id="PF01493">
    <property type="entry name" value="GXGXG"/>
    <property type="match status" value="1"/>
</dbReference>
<dbReference type="PANTHER" id="PTHR39673:SF5">
    <property type="entry name" value="TUNGSTEN-CONTAINING FORMYLMETHANOFURAN DEHYDROGENASE 2 SUBUNIT C"/>
    <property type="match status" value="1"/>
</dbReference>
<name>A0ABS5SDV5_9BACT</name>
<organism evidence="2 3">
    <name type="scientific">Geomobilimonas luticola</name>
    <dbReference type="NCBI Taxonomy" id="1114878"/>
    <lineage>
        <taxon>Bacteria</taxon>
        <taxon>Pseudomonadati</taxon>
        <taxon>Thermodesulfobacteriota</taxon>
        <taxon>Desulfuromonadia</taxon>
        <taxon>Geobacterales</taxon>
        <taxon>Geobacteraceae</taxon>
        <taxon>Geomobilimonas</taxon>
    </lineage>
</organism>
<comment type="caution">
    <text evidence="2">The sequence shown here is derived from an EMBL/GenBank/DDBJ whole genome shotgun (WGS) entry which is preliminary data.</text>
</comment>
<evidence type="ECO:0000313" key="2">
    <source>
        <dbReference type="EMBL" id="MBT0652786.1"/>
    </source>
</evidence>
<reference evidence="2 3" key="1">
    <citation type="submission" date="2021-05" db="EMBL/GenBank/DDBJ databases">
        <title>The draft genome of Geobacter luticola JCM 17780.</title>
        <authorList>
            <person name="Xu Z."/>
            <person name="Masuda Y."/>
            <person name="Itoh H."/>
            <person name="Senoo K."/>
        </authorList>
    </citation>
    <scope>NUCLEOTIDE SEQUENCE [LARGE SCALE GENOMIC DNA]</scope>
    <source>
        <strain evidence="2 3">JCM 17780</strain>
    </source>
</reference>
<dbReference type="Gene3D" id="2.160.20.60">
    <property type="entry name" value="Glutamate synthase, alpha subunit, C-terminal domain"/>
    <property type="match status" value="1"/>
</dbReference>
<dbReference type="InterPro" id="IPR036485">
    <property type="entry name" value="Glu_synth_asu_C_sf"/>
</dbReference>
<feature type="domain" description="Glutamate synthase alpha subunit C-terminal" evidence="1">
    <location>
        <begin position="29"/>
        <end position="185"/>
    </location>
</feature>
<dbReference type="CDD" id="cd00981">
    <property type="entry name" value="arch_gltB"/>
    <property type="match status" value="1"/>
</dbReference>
<dbReference type="EMBL" id="JAHCVK010000002">
    <property type="protein sequence ID" value="MBT0652786.1"/>
    <property type="molecule type" value="Genomic_DNA"/>
</dbReference>
<gene>
    <name evidence="2" type="ORF">KI810_06945</name>
</gene>
<evidence type="ECO:0000259" key="1">
    <source>
        <dbReference type="Pfam" id="PF01493"/>
    </source>
</evidence>